<accession>A0A9Q1JD06</accession>
<dbReference type="Proteomes" id="UP001152622">
    <property type="component" value="Chromosome 1"/>
</dbReference>
<dbReference type="AlphaFoldDB" id="A0A9Q1JD06"/>
<dbReference type="OrthoDB" id="418748at2759"/>
<evidence type="ECO:0000313" key="3">
    <source>
        <dbReference type="Proteomes" id="UP001152622"/>
    </source>
</evidence>
<evidence type="ECO:0000256" key="1">
    <source>
        <dbReference type="SAM" id="MobiDB-lite"/>
    </source>
</evidence>
<name>A0A9Q1JD06_SYNKA</name>
<organism evidence="2 3">
    <name type="scientific">Synaphobranchus kaupii</name>
    <name type="common">Kaup's arrowtooth eel</name>
    <dbReference type="NCBI Taxonomy" id="118154"/>
    <lineage>
        <taxon>Eukaryota</taxon>
        <taxon>Metazoa</taxon>
        <taxon>Chordata</taxon>
        <taxon>Craniata</taxon>
        <taxon>Vertebrata</taxon>
        <taxon>Euteleostomi</taxon>
        <taxon>Actinopterygii</taxon>
        <taxon>Neopterygii</taxon>
        <taxon>Teleostei</taxon>
        <taxon>Anguilliformes</taxon>
        <taxon>Synaphobranchidae</taxon>
        <taxon>Synaphobranchus</taxon>
    </lineage>
</organism>
<proteinExistence type="predicted"/>
<comment type="caution">
    <text evidence="2">The sequence shown here is derived from an EMBL/GenBank/DDBJ whole genome shotgun (WGS) entry which is preliminary data.</text>
</comment>
<protein>
    <submittedName>
        <fullName evidence="2">Uncharacterized protein</fullName>
    </submittedName>
</protein>
<evidence type="ECO:0000313" key="2">
    <source>
        <dbReference type="EMBL" id="KAJ8381208.1"/>
    </source>
</evidence>
<dbReference type="EMBL" id="JAINUF010000001">
    <property type="protein sequence ID" value="KAJ8381208.1"/>
    <property type="molecule type" value="Genomic_DNA"/>
</dbReference>
<sequence length="240" mass="28312">MDLFDRGKVRKRSQDQRERKIRILKLKESVAEYQDRVRGKMTNAGTDDLWKTLKRVLVEEAAENSIKKKKAAFKEWQGDRENQEKRDRYKAAKKEARRSVAEAKEQATKEWYEEMETPEGEKRVYKVVKQRERARRDIPIMKVIKDREGNILVEEEMVRARWKEYCKMLLNESSGTIQSNHRNDQSTQTPGSLLVPLDPREHLEYARRLGGKVYWLQSTNKKEMCSIAGTTGESNSWSRC</sequence>
<feature type="compositionally biased region" description="Polar residues" evidence="1">
    <location>
        <begin position="176"/>
        <end position="191"/>
    </location>
</feature>
<reference evidence="2" key="1">
    <citation type="journal article" date="2023" name="Science">
        <title>Genome structures resolve the early diversification of teleost fishes.</title>
        <authorList>
            <person name="Parey E."/>
            <person name="Louis A."/>
            <person name="Montfort J."/>
            <person name="Bouchez O."/>
            <person name="Roques C."/>
            <person name="Iampietro C."/>
            <person name="Lluch J."/>
            <person name="Castinel A."/>
            <person name="Donnadieu C."/>
            <person name="Desvignes T."/>
            <person name="Floi Bucao C."/>
            <person name="Jouanno E."/>
            <person name="Wen M."/>
            <person name="Mejri S."/>
            <person name="Dirks R."/>
            <person name="Jansen H."/>
            <person name="Henkel C."/>
            <person name="Chen W.J."/>
            <person name="Zahm M."/>
            <person name="Cabau C."/>
            <person name="Klopp C."/>
            <person name="Thompson A.W."/>
            <person name="Robinson-Rechavi M."/>
            <person name="Braasch I."/>
            <person name="Lecointre G."/>
            <person name="Bobe J."/>
            <person name="Postlethwait J.H."/>
            <person name="Berthelot C."/>
            <person name="Roest Crollius H."/>
            <person name="Guiguen Y."/>
        </authorList>
    </citation>
    <scope>NUCLEOTIDE SEQUENCE</scope>
    <source>
        <strain evidence="2">WJC10195</strain>
    </source>
</reference>
<gene>
    <name evidence="2" type="ORF">SKAU_G00019860</name>
</gene>
<feature type="region of interest" description="Disordered" evidence="1">
    <location>
        <begin position="74"/>
        <end position="93"/>
    </location>
</feature>
<feature type="region of interest" description="Disordered" evidence="1">
    <location>
        <begin position="176"/>
        <end position="195"/>
    </location>
</feature>
<keyword evidence="3" id="KW-1185">Reference proteome</keyword>